<keyword evidence="1 8" id="KW-0963">Cytoplasm</keyword>
<keyword evidence="10" id="KW-0548">Nucleotidyltransferase</keyword>
<keyword evidence="6 8" id="KW-0342">GTP-binding</keyword>
<gene>
    <name evidence="8" type="primary">mobA</name>
    <name evidence="10" type="ORF">H9631_04850</name>
</gene>
<keyword evidence="11" id="KW-1185">Reference proteome</keyword>
<evidence type="ECO:0000256" key="1">
    <source>
        <dbReference type="ARBA" id="ARBA00022490"/>
    </source>
</evidence>
<feature type="binding site" evidence="8">
    <location>
        <position position="94"/>
    </location>
    <ligand>
        <name>Mg(2+)</name>
        <dbReference type="ChEBI" id="CHEBI:18420"/>
    </ligand>
</feature>
<evidence type="ECO:0000256" key="2">
    <source>
        <dbReference type="ARBA" id="ARBA00022679"/>
    </source>
</evidence>
<evidence type="ECO:0000256" key="3">
    <source>
        <dbReference type="ARBA" id="ARBA00022723"/>
    </source>
</evidence>
<dbReference type="PANTHER" id="PTHR19136">
    <property type="entry name" value="MOLYBDENUM COFACTOR GUANYLYLTRANSFERASE"/>
    <property type="match status" value="1"/>
</dbReference>
<feature type="binding site" evidence="8">
    <location>
        <position position="18"/>
    </location>
    <ligand>
        <name>GTP</name>
        <dbReference type="ChEBI" id="CHEBI:37565"/>
    </ligand>
</feature>
<dbReference type="EC" id="2.7.7.77" evidence="8"/>
<comment type="function">
    <text evidence="8">Transfers a GMP moiety from GTP to Mo-molybdopterin (Mo-MPT) cofactor (Moco or molybdenum cofactor) to form Mo-molybdopterin guanine dinucleotide (Mo-MGD) cofactor.</text>
</comment>
<evidence type="ECO:0000256" key="4">
    <source>
        <dbReference type="ARBA" id="ARBA00022741"/>
    </source>
</evidence>
<dbReference type="GO" id="GO:0016779">
    <property type="term" value="F:nucleotidyltransferase activity"/>
    <property type="evidence" value="ECO:0007669"/>
    <property type="project" value="UniProtKB-KW"/>
</dbReference>
<dbReference type="Gene3D" id="3.90.550.10">
    <property type="entry name" value="Spore Coat Polysaccharide Biosynthesis Protein SpsA, Chain A"/>
    <property type="match status" value="1"/>
</dbReference>
<keyword evidence="3 8" id="KW-0479">Metal-binding</keyword>
<comment type="similarity">
    <text evidence="8">Belongs to the MobA family.</text>
</comment>
<evidence type="ECO:0000256" key="8">
    <source>
        <dbReference type="HAMAP-Rule" id="MF_00316"/>
    </source>
</evidence>
<keyword evidence="4 8" id="KW-0547">Nucleotide-binding</keyword>
<proteinExistence type="inferred from homology"/>
<dbReference type="CDD" id="cd02503">
    <property type="entry name" value="MobA"/>
    <property type="match status" value="1"/>
</dbReference>
<comment type="subcellular location">
    <subcellularLocation>
        <location evidence="8">Cytoplasm</location>
    </subcellularLocation>
</comment>
<comment type="cofactor">
    <cofactor evidence="8">
        <name>Mg(2+)</name>
        <dbReference type="ChEBI" id="CHEBI:18420"/>
    </cofactor>
</comment>
<accession>A0ABR8VI80</accession>
<evidence type="ECO:0000256" key="7">
    <source>
        <dbReference type="ARBA" id="ARBA00023150"/>
    </source>
</evidence>
<dbReference type="Proteomes" id="UP000648182">
    <property type="component" value="Unassembled WGS sequence"/>
</dbReference>
<dbReference type="Pfam" id="PF12804">
    <property type="entry name" value="NTP_transf_3"/>
    <property type="match status" value="1"/>
</dbReference>
<dbReference type="EMBL" id="JACSPV010000006">
    <property type="protein sequence ID" value="MBD8004402.1"/>
    <property type="molecule type" value="Genomic_DNA"/>
</dbReference>
<comment type="caution">
    <text evidence="8">Lacks conserved residue(s) required for the propagation of feature annotation.</text>
</comment>
<keyword evidence="2 8" id="KW-0808">Transferase</keyword>
<dbReference type="InterPro" id="IPR025877">
    <property type="entry name" value="MobA-like_NTP_Trfase"/>
</dbReference>
<feature type="binding site" evidence="8">
    <location>
        <position position="63"/>
    </location>
    <ligand>
        <name>GTP</name>
        <dbReference type="ChEBI" id="CHEBI:37565"/>
    </ligand>
</feature>
<protein>
    <recommendedName>
        <fullName evidence="8">Probable molybdenum cofactor guanylyltransferase</fullName>
        <shortName evidence="8">MoCo guanylyltransferase</shortName>
        <ecNumber evidence="8">2.7.7.77</ecNumber>
    </recommendedName>
    <alternativeName>
        <fullName evidence="8">GTP:molybdopterin guanylyltransferase</fullName>
    </alternativeName>
    <alternativeName>
        <fullName evidence="8">Mo-MPT guanylyltransferase</fullName>
    </alternativeName>
    <alternativeName>
        <fullName evidence="8">Molybdopterin guanylyltransferase</fullName>
    </alternativeName>
    <alternativeName>
        <fullName evidence="8">Molybdopterin-guanine dinucleotide synthase</fullName>
        <shortName evidence="8">MGD synthase</shortName>
    </alternativeName>
</protein>
<evidence type="ECO:0000256" key="6">
    <source>
        <dbReference type="ARBA" id="ARBA00023134"/>
    </source>
</evidence>
<evidence type="ECO:0000313" key="10">
    <source>
        <dbReference type="EMBL" id="MBD8004402.1"/>
    </source>
</evidence>
<name>A0ABR8VI80_9BACI</name>
<keyword evidence="5 8" id="KW-0460">Magnesium</keyword>
<comment type="domain">
    <text evidence="8">The N-terminal domain determines nucleotide recognition and specific binding, while the C-terminal domain determines the specific binding to the target protein.</text>
</comment>
<evidence type="ECO:0000259" key="9">
    <source>
        <dbReference type="Pfam" id="PF12804"/>
    </source>
</evidence>
<dbReference type="InterPro" id="IPR013482">
    <property type="entry name" value="Molybde_CF_guanTrfase"/>
</dbReference>
<dbReference type="InterPro" id="IPR029044">
    <property type="entry name" value="Nucleotide-diphossugar_trans"/>
</dbReference>
<sequence>MNTIILAGGKSSRMGQNKALMKVGGIRVIDRIAAEFGPESDQMIVVANDPAVYKHMDAVILEDEPAFKGQGPLAGIYTGLKEVGEGPCLIVACDMPFVSAGLGRELVSILKRSDRDAVVPIHEGRMHPLLAAYDARVSDIAKKTLENGKRSVRALLDLMDVEYFTIKEEVVDVWNMNTMAEYKHAEKLLKGERKNDL</sequence>
<feature type="binding site" evidence="8">
    <location>
        <begin position="6"/>
        <end position="8"/>
    </location>
    <ligand>
        <name>GTP</name>
        <dbReference type="ChEBI" id="CHEBI:37565"/>
    </ligand>
</feature>
<comment type="catalytic activity">
    <reaction evidence="8">
        <text>Mo-molybdopterin + GTP + H(+) = Mo-molybdopterin guanine dinucleotide + diphosphate</text>
        <dbReference type="Rhea" id="RHEA:34243"/>
        <dbReference type="ChEBI" id="CHEBI:15378"/>
        <dbReference type="ChEBI" id="CHEBI:33019"/>
        <dbReference type="ChEBI" id="CHEBI:37565"/>
        <dbReference type="ChEBI" id="CHEBI:71302"/>
        <dbReference type="ChEBI" id="CHEBI:71310"/>
        <dbReference type="EC" id="2.7.7.77"/>
    </reaction>
</comment>
<keyword evidence="7 8" id="KW-0501">Molybdenum cofactor biosynthesis</keyword>
<organism evidence="10 11">
    <name type="scientific">Bacillus norwichensis</name>
    <dbReference type="NCBI Taxonomy" id="2762217"/>
    <lineage>
        <taxon>Bacteria</taxon>
        <taxon>Bacillati</taxon>
        <taxon>Bacillota</taxon>
        <taxon>Bacilli</taxon>
        <taxon>Bacillales</taxon>
        <taxon>Bacillaceae</taxon>
        <taxon>Bacillus</taxon>
    </lineage>
</organism>
<evidence type="ECO:0000313" key="11">
    <source>
        <dbReference type="Proteomes" id="UP000648182"/>
    </source>
</evidence>
<dbReference type="RefSeq" id="WP_191810487.1">
    <property type="nucleotide sequence ID" value="NZ_JACSPV010000006.1"/>
</dbReference>
<dbReference type="PANTHER" id="PTHR19136:SF81">
    <property type="entry name" value="MOLYBDENUM COFACTOR GUANYLYLTRANSFERASE"/>
    <property type="match status" value="1"/>
</dbReference>
<evidence type="ECO:0000256" key="5">
    <source>
        <dbReference type="ARBA" id="ARBA00022842"/>
    </source>
</evidence>
<reference evidence="10 11" key="1">
    <citation type="submission" date="2020-08" db="EMBL/GenBank/DDBJ databases">
        <title>A Genomic Blueprint of the Chicken Gut Microbiome.</title>
        <authorList>
            <person name="Gilroy R."/>
            <person name="Ravi A."/>
            <person name="Getino M."/>
            <person name="Pursley I."/>
            <person name="Horton D.L."/>
            <person name="Alikhan N.-F."/>
            <person name="Baker D."/>
            <person name="Gharbi K."/>
            <person name="Hall N."/>
            <person name="Watson M."/>
            <person name="Adriaenssens E.M."/>
            <person name="Foster-Nyarko E."/>
            <person name="Jarju S."/>
            <person name="Secka A."/>
            <person name="Antonio M."/>
            <person name="Oren A."/>
            <person name="Chaudhuri R."/>
            <person name="La Ragione R.M."/>
            <person name="Hildebrand F."/>
            <person name="Pallen M.J."/>
        </authorList>
    </citation>
    <scope>NUCLEOTIDE SEQUENCE [LARGE SCALE GENOMIC DNA]</scope>
    <source>
        <strain evidence="10 11">Sa1BUA2</strain>
    </source>
</reference>
<comment type="caution">
    <text evidence="10">The sequence shown here is derived from an EMBL/GenBank/DDBJ whole genome shotgun (WGS) entry which is preliminary data.</text>
</comment>
<feature type="domain" description="MobA-like NTP transferase" evidence="9">
    <location>
        <begin position="4"/>
        <end position="153"/>
    </location>
</feature>
<dbReference type="HAMAP" id="MF_00316">
    <property type="entry name" value="MobA"/>
    <property type="match status" value="1"/>
</dbReference>
<feature type="binding site" evidence="8">
    <location>
        <position position="94"/>
    </location>
    <ligand>
        <name>GTP</name>
        <dbReference type="ChEBI" id="CHEBI:37565"/>
    </ligand>
</feature>
<dbReference type="SUPFAM" id="SSF53448">
    <property type="entry name" value="Nucleotide-diphospho-sugar transferases"/>
    <property type="match status" value="1"/>
</dbReference>